<gene>
    <name evidence="3" type="ORF">NIIDMKKI_56010</name>
</gene>
<evidence type="ECO:0000259" key="2">
    <source>
        <dbReference type="Pfam" id="PF00823"/>
    </source>
</evidence>
<dbReference type="PANTHER" id="PTHR46766:SF1">
    <property type="entry name" value="GLUTAMINE-RICH PROTEIN 2"/>
    <property type="match status" value="1"/>
</dbReference>
<dbReference type="Pfam" id="PF00823">
    <property type="entry name" value="PPE"/>
    <property type="match status" value="1"/>
</dbReference>
<comment type="similarity">
    <text evidence="1">Belongs to the mycobacterial PPE family.</text>
</comment>
<protein>
    <recommendedName>
        <fullName evidence="2">PPE domain-containing protein</fullName>
    </recommendedName>
</protein>
<evidence type="ECO:0000313" key="3">
    <source>
        <dbReference type="EMBL" id="BCI90395.1"/>
    </source>
</evidence>
<dbReference type="GO" id="GO:0052572">
    <property type="term" value="P:response to host immune response"/>
    <property type="evidence" value="ECO:0007669"/>
    <property type="project" value="TreeGrafter"/>
</dbReference>
<dbReference type="InterPro" id="IPR002989">
    <property type="entry name" value="Mycobac_pentapep"/>
</dbReference>
<proteinExistence type="inferred from homology"/>
<dbReference type="PANTHER" id="PTHR46766">
    <property type="entry name" value="GLUTAMINE-RICH PROTEIN 2"/>
    <property type="match status" value="1"/>
</dbReference>
<dbReference type="InterPro" id="IPR000030">
    <property type="entry name" value="PPE_dom"/>
</dbReference>
<evidence type="ECO:0000256" key="1">
    <source>
        <dbReference type="ARBA" id="ARBA00010652"/>
    </source>
</evidence>
<dbReference type="Gene3D" id="1.20.1260.20">
    <property type="entry name" value="PPE superfamily"/>
    <property type="match status" value="1"/>
</dbReference>
<dbReference type="Pfam" id="PF01469">
    <property type="entry name" value="Pentapeptide_2"/>
    <property type="match status" value="3"/>
</dbReference>
<organism evidence="3 4">
    <name type="scientific">Mycobacterium kansasii</name>
    <dbReference type="NCBI Taxonomy" id="1768"/>
    <lineage>
        <taxon>Bacteria</taxon>
        <taxon>Bacillati</taxon>
        <taxon>Actinomycetota</taxon>
        <taxon>Actinomycetes</taxon>
        <taxon>Mycobacteriales</taxon>
        <taxon>Mycobacteriaceae</taxon>
        <taxon>Mycobacterium</taxon>
    </lineage>
</organism>
<accession>A0A7G1IKY8</accession>
<keyword evidence="4" id="KW-1185">Reference proteome</keyword>
<name>A0A7G1IKY8_MYCKA</name>
<feature type="domain" description="PPE" evidence="2">
    <location>
        <begin position="263"/>
        <end position="422"/>
    </location>
</feature>
<dbReference type="EMBL" id="AP023343">
    <property type="protein sequence ID" value="BCI90395.1"/>
    <property type="molecule type" value="Genomic_DNA"/>
</dbReference>
<dbReference type="AlphaFoldDB" id="A0A7G1IKY8"/>
<sequence>MGNWGGWNSGMGSTGFGNSGVTSTGFWNSGSYDTGFGNAGSGNAGAFNAGSHNTGWFNSGSGSTGDYNSGDGNFGSFNAGDVNTGSFNAGSVNTGLWNSGHTNTGALNSGTLNTGFGSSIIQTVANSGFGNTGTGNSGFNNFGDNNSGYGNAGVAGGPGQNNAGIGNQGTLHSGIGNTGSNNDSGFGNTGFYNVGFFNTGDNNSGFGNINDVASGFNSGIGNFGNSNSGASISVPVGPASLVATSEVDRASSERKECDELFGFAPEINSAQIYAGPGSAPMLQAAASWQRLADELTSAAASFESVTEALVGDSWQGWAAAAMASAAAPYASWLNAAAAGAQSASVQAGTAATVFEDALAAIVHPAVVATNRNQLVMLAMSNLFGLNAPAIAATEAHYEQMWAQDVAALSGYHAGVSTVAAQLAPWQGVLQTLQGNASSSIAAVNLAAQAESSMLWMSVCRSAGCNLCSWAPRRRTRLSVGWRWPSARTVLPVLPGCSTGPGPWAAPPAPAVVAFSTRRWPWATPAPHRPAACLPWPRPSVAATLSAPVVM</sequence>
<dbReference type="SUPFAM" id="SSF140459">
    <property type="entry name" value="PE/PPE dimer-like"/>
    <property type="match status" value="1"/>
</dbReference>
<evidence type="ECO:0000313" key="4">
    <source>
        <dbReference type="Proteomes" id="UP000516380"/>
    </source>
</evidence>
<dbReference type="Proteomes" id="UP000516380">
    <property type="component" value="Chromosome"/>
</dbReference>
<reference evidence="3 4" key="1">
    <citation type="submission" date="2020-07" db="EMBL/GenBank/DDBJ databases">
        <title>Mycobacterium kansasii (former subtype) with zoonotic potential isolated from diseased indoor pet cat, Japan.</title>
        <authorList>
            <person name="Fukano H."/>
            <person name="Terazono T."/>
            <person name="Hoshino Y."/>
        </authorList>
    </citation>
    <scope>NUCLEOTIDE SEQUENCE [LARGE SCALE GENOMIC DNA]</scope>
    <source>
        <strain evidence="3 4">Kuro-I</strain>
    </source>
</reference>
<dbReference type="InterPro" id="IPR038332">
    <property type="entry name" value="PPE_sf"/>
</dbReference>